<protein>
    <submittedName>
        <fullName evidence="1">Uncharacterized protein</fullName>
    </submittedName>
</protein>
<comment type="caution">
    <text evidence="1">The sequence shown here is derived from an EMBL/GenBank/DDBJ whole genome shotgun (WGS) entry which is preliminary data.</text>
</comment>
<reference evidence="2" key="1">
    <citation type="journal article" date="2019" name="Int. J. Syst. Evol. Microbiol.">
        <title>The Global Catalogue of Microorganisms (GCM) 10K type strain sequencing project: providing services to taxonomists for standard genome sequencing and annotation.</title>
        <authorList>
            <consortium name="The Broad Institute Genomics Platform"/>
            <consortium name="The Broad Institute Genome Sequencing Center for Infectious Disease"/>
            <person name="Wu L."/>
            <person name="Ma J."/>
        </authorList>
    </citation>
    <scope>NUCLEOTIDE SEQUENCE [LARGE SCALE GENOMIC DNA]</scope>
    <source>
        <strain evidence="2">CGMCC 4.1437</strain>
    </source>
</reference>
<gene>
    <name evidence="1" type="ORF">ACFP3U_28345</name>
</gene>
<sequence>MIAIVEQKRTLADEAFARDARPAAVLLRPAGAGKTADTTDALVDPLFADLGRTRGAAIRLFSPHIG</sequence>
<dbReference type="RefSeq" id="WP_380228559.1">
    <property type="nucleotide sequence ID" value="NZ_JBHSOF010000047.1"/>
</dbReference>
<name>A0ABW0XFH5_9ACTN</name>
<evidence type="ECO:0000313" key="1">
    <source>
        <dbReference type="EMBL" id="MFC5666865.1"/>
    </source>
</evidence>
<evidence type="ECO:0000313" key="2">
    <source>
        <dbReference type="Proteomes" id="UP001595975"/>
    </source>
</evidence>
<dbReference type="EMBL" id="JBHSOF010000047">
    <property type="protein sequence ID" value="MFC5666865.1"/>
    <property type="molecule type" value="Genomic_DNA"/>
</dbReference>
<keyword evidence="2" id="KW-1185">Reference proteome</keyword>
<organism evidence="1 2">
    <name type="scientific">Kitasatospora misakiensis</name>
    <dbReference type="NCBI Taxonomy" id="67330"/>
    <lineage>
        <taxon>Bacteria</taxon>
        <taxon>Bacillati</taxon>
        <taxon>Actinomycetota</taxon>
        <taxon>Actinomycetes</taxon>
        <taxon>Kitasatosporales</taxon>
        <taxon>Streptomycetaceae</taxon>
        <taxon>Kitasatospora</taxon>
    </lineage>
</organism>
<accession>A0ABW0XFH5</accession>
<proteinExistence type="predicted"/>
<dbReference type="Proteomes" id="UP001595975">
    <property type="component" value="Unassembled WGS sequence"/>
</dbReference>